<evidence type="ECO:0000313" key="3">
    <source>
        <dbReference type="EMBL" id="CAH1223597.1"/>
    </source>
</evidence>
<sequence>MNKLALGIATLLLSTTLLAACGNQESTNANNSGPTTSSNVTDSNSPDSGSTTGKDNNSELSSSDNINWDEVKDPLIDEAMKSKLKASVDAIVIKDVEAFHKTLGPNVGTAHDYLLDNSVEFTDVGEAHEEDGRDLVPVQGENRGNSGNTSNMGYTFYFEKDNASEWQIVSID</sequence>
<dbReference type="RefSeq" id="WP_236337234.1">
    <property type="nucleotide sequence ID" value="NZ_CAKMMG010000013.1"/>
</dbReference>
<evidence type="ECO:0000256" key="1">
    <source>
        <dbReference type="SAM" id="MobiDB-lite"/>
    </source>
</evidence>
<keyword evidence="4" id="KW-1185">Reference proteome</keyword>
<dbReference type="PROSITE" id="PS51257">
    <property type="entry name" value="PROKAR_LIPOPROTEIN"/>
    <property type="match status" value="1"/>
</dbReference>
<evidence type="ECO:0000256" key="2">
    <source>
        <dbReference type="SAM" id="SignalP"/>
    </source>
</evidence>
<evidence type="ECO:0000313" key="4">
    <source>
        <dbReference type="Proteomes" id="UP000838324"/>
    </source>
</evidence>
<name>A0ABM9CTA3_9BACL</name>
<dbReference type="Proteomes" id="UP000838324">
    <property type="component" value="Unassembled WGS sequence"/>
</dbReference>
<organism evidence="3 4">
    <name type="scientific">Paenibacillus auburnensis</name>
    <dbReference type="NCBI Taxonomy" id="2905649"/>
    <lineage>
        <taxon>Bacteria</taxon>
        <taxon>Bacillati</taxon>
        <taxon>Bacillota</taxon>
        <taxon>Bacilli</taxon>
        <taxon>Bacillales</taxon>
        <taxon>Paenibacillaceae</taxon>
        <taxon>Paenibacillus</taxon>
    </lineage>
</organism>
<proteinExistence type="predicted"/>
<feature type="chain" id="PRO_5046450749" description="DUF4878 domain-containing protein" evidence="2">
    <location>
        <begin position="20"/>
        <end position="172"/>
    </location>
</feature>
<protein>
    <recommendedName>
        <fullName evidence="5">DUF4878 domain-containing protein</fullName>
    </recommendedName>
</protein>
<accession>A0ABM9CTA3</accession>
<feature type="signal peptide" evidence="2">
    <location>
        <begin position="1"/>
        <end position="19"/>
    </location>
</feature>
<reference evidence="3" key="1">
    <citation type="submission" date="2022-01" db="EMBL/GenBank/DDBJ databases">
        <authorList>
            <person name="Criscuolo A."/>
        </authorList>
    </citation>
    <scope>NUCLEOTIDE SEQUENCE</scope>
    <source>
        <strain evidence="3">CIP111892</strain>
    </source>
</reference>
<dbReference type="EMBL" id="CAKMMG010000013">
    <property type="protein sequence ID" value="CAH1223597.1"/>
    <property type="molecule type" value="Genomic_DNA"/>
</dbReference>
<comment type="caution">
    <text evidence="3">The sequence shown here is derived from an EMBL/GenBank/DDBJ whole genome shotgun (WGS) entry which is preliminary data.</text>
</comment>
<keyword evidence="2" id="KW-0732">Signal</keyword>
<evidence type="ECO:0008006" key="5">
    <source>
        <dbReference type="Google" id="ProtNLM"/>
    </source>
</evidence>
<gene>
    <name evidence="3" type="ORF">PAECIP111892_05333</name>
</gene>
<feature type="region of interest" description="Disordered" evidence="1">
    <location>
        <begin position="26"/>
        <end position="66"/>
    </location>
</feature>